<evidence type="ECO:0000256" key="17">
    <source>
        <dbReference type="SAM" id="MobiDB-lite"/>
    </source>
</evidence>
<feature type="compositionally biased region" description="Basic and acidic residues" evidence="17">
    <location>
        <begin position="574"/>
        <end position="584"/>
    </location>
</feature>
<dbReference type="Gene3D" id="1.10.510.10">
    <property type="entry name" value="Transferase(Phosphotransferase) domain 1"/>
    <property type="match status" value="1"/>
</dbReference>
<evidence type="ECO:0000256" key="12">
    <source>
        <dbReference type="ARBA" id="ARBA00022989"/>
    </source>
</evidence>
<evidence type="ECO:0000256" key="7">
    <source>
        <dbReference type="ARBA" id="ARBA00022729"/>
    </source>
</evidence>
<keyword evidence="3" id="KW-0723">Serine/threonine-protein kinase</keyword>
<dbReference type="OrthoDB" id="663146at2759"/>
<sequence length="594" mass="65866">MEMRSSGGTVFERDNADLGPISYYLTDSRRWAVSNVGLFGERQGASYTRYIFLDPKSTLDSELLQTSRISGGSLRYYGLGLQNGMYNVNMQFIETDFDDPSSRTWKSLGRRIFDIYLQGDLHIKDFDIRKAATTNRAVQRAFKVRVSQNFLEIHLFWAGKGTCCIPEQGSYGPSVAAISVNRDFEPTLGDLPPTVSTKSKTGLIVGVVVSIAGVSLIAIFAMFYLRRKRSSRNEEEELLGIVNRPNTFTYAELRTATEDFNFANKLGEGGFGSVYKGMLSDGRAVAVKQLSVGSQQGNSQFVTEIATISAVQHRNLVKLYGCCIEGANRLLVYEHLENRSLDQALFGKSDLHLGWPTRYKICLGAARGLAYLHEESRPRIVHRDVKASNILLDSDLNPKISDFGLAKLYDDKKTHISTRVAGTIGYLAPEYALRGHLTEKVDVFGFGVVALEILSGRPNSNTRLEPDKMYLLEWAWNLHENDRALELVDPTLTDLDKGEALRMIGVAFLCTQASPTLRPSMSRVVAMLTGDIEVSTVTSKPGYIADWDFNDMCSFVSNGNSRSLTSITSNNELDASKDTSRIVGEEQPLAPTGH</sequence>
<evidence type="ECO:0000313" key="21">
    <source>
        <dbReference type="Proteomes" id="UP000195402"/>
    </source>
</evidence>
<dbReference type="InterPro" id="IPR008271">
    <property type="entry name" value="Ser/Thr_kinase_AS"/>
</dbReference>
<keyword evidence="14" id="KW-0675">Receptor</keyword>
<evidence type="ECO:0000256" key="16">
    <source>
        <dbReference type="PROSITE-ProRule" id="PRU10141"/>
    </source>
</evidence>
<evidence type="ECO:0000256" key="4">
    <source>
        <dbReference type="ARBA" id="ARBA00022553"/>
    </source>
</evidence>
<dbReference type="Pfam" id="PF07714">
    <property type="entry name" value="PK_Tyr_Ser-Thr"/>
    <property type="match status" value="1"/>
</dbReference>
<evidence type="ECO:0000256" key="3">
    <source>
        <dbReference type="ARBA" id="ARBA00022527"/>
    </source>
</evidence>
<dbReference type="PROSITE" id="PS00108">
    <property type="entry name" value="PROTEIN_KINASE_ST"/>
    <property type="match status" value="1"/>
</dbReference>
<name>A0A200R0M2_MACCD</name>
<comment type="subcellular location">
    <subcellularLocation>
        <location evidence="1">Membrane</location>
        <topology evidence="1">Single-pass membrane protein</topology>
    </subcellularLocation>
</comment>
<dbReference type="InterPro" id="IPR051824">
    <property type="entry name" value="LRR_Rcpt-Like_S/T_Kinase"/>
</dbReference>
<reference evidence="20 21" key="1">
    <citation type="journal article" date="2017" name="Mol. Plant">
        <title>The Genome of Medicinal Plant Macleaya cordata Provides New Insights into Benzylisoquinoline Alkaloids Metabolism.</title>
        <authorList>
            <person name="Liu X."/>
            <person name="Liu Y."/>
            <person name="Huang P."/>
            <person name="Ma Y."/>
            <person name="Qing Z."/>
            <person name="Tang Q."/>
            <person name="Cao H."/>
            <person name="Cheng P."/>
            <person name="Zheng Y."/>
            <person name="Yuan Z."/>
            <person name="Zhou Y."/>
            <person name="Liu J."/>
            <person name="Tang Z."/>
            <person name="Zhuo Y."/>
            <person name="Zhang Y."/>
            <person name="Yu L."/>
            <person name="Huang J."/>
            <person name="Yang P."/>
            <person name="Peng Q."/>
            <person name="Zhang J."/>
            <person name="Jiang W."/>
            <person name="Zhang Z."/>
            <person name="Lin K."/>
            <person name="Ro D.K."/>
            <person name="Chen X."/>
            <person name="Xiong X."/>
            <person name="Shang Y."/>
            <person name="Huang S."/>
            <person name="Zeng J."/>
        </authorList>
    </citation>
    <scope>NUCLEOTIDE SEQUENCE [LARGE SCALE GENOMIC DNA]</scope>
    <source>
        <strain evidence="21">cv. BLH2017</strain>
        <tissue evidence="20">Root</tissue>
    </source>
</reference>
<comment type="caution">
    <text evidence="20">The sequence shown here is derived from an EMBL/GenBank/DDBJ whole genome shotgun (WGS) entry which is preliminary data.</text>
</comment>
<keyword evidence="11 16" id="KW-0067">ATP-binding</keyword>
<dbReference type="InterPro" id="IPR011009">
    <property type="entry name" value="Kinase-like_dom_sf"/>
</dbReference>
<dbReference type="InterPro" id="IPR001245">
    <property type="entry name" value="Ser-Thr/Tyr_kinase_cat_dom"/>
</dbReference>
<evidence type="ECO:0000256" key="15">
    <source>
        <dbReference type="ARBA" id="ARBA00023180"/>
    </source>
</evidence>
<keyword evidence="15" id="KW-0325">Glycoprotein</keyword>
<dbReference type="SMART" id="SM00220">
    <property type="entry name" value="S_TKc"/>
    <property type="match status" value="1"/>
</dbReference>
<gene>
    <name evidence="20" type="ORF">BVC80_609g10</name>
</gene>
<evidence type="ECO:0000256" key="1">
    <source>
        <dbReference type="ARBA" id="ARBA00004167"/>
    </source>
</evidence>
<evidence type="ECO:0000259" key="19">
    <source>
        <dbReference type="PROSITE" id="PS50011"/>
    </source>
</evidence>
<keyword evidence="21" id="KW-1185">Reference proteome</keyword>
<dbReference type="EC" id="2.7.11.1" evidence="2"/>
<dbReference type="Gene3D" id="3.30.200.20">
    <property type="entry name" value="Phosphorylase Kinase, domain 1"/>
    <property type="match status" value="1"/>
</dbReference>
<dbReference type="PANTHER" id="PTHR48006">
    <property type="entry name" value="LEUCINE-RICH REPEAT-CONTAINING PROTEIN DDB_G0281931-RELATED"/>
    <property type="match status" value="1"/>
</dbReference>
<keyword evidence="9 16" id="KW-0547">Nucleotide-binding</keyword>
<evidence type="ECO:0000256" key="18">
    <source>
        <dbReference type="SAM" id="Phobius"/>
    </source>
</evidence>
<evidence type="ECO:0000313" key="20">
    <source>
        <dbReference type="EMBL" id="OVA16231.1"/>
    </source>
</evidence>
<dbReference type="FunCoup" id="A0A200R0M2">
    <property type="interactions" value="1228"/>
</dbReference>
<dbReference type="SUPFAM" id="SSF56112">
    <property type="entry name" value="Protein kinase-like (PK-like)"/>
    <property type="match status" value="1"/>
</dbReference>
<dbReference type="PROSITE" id="PS00107">
    <property type="entry name" value="PROTEIN_KINASE_ATP"/>
    <property type="match status" value="1"/>
</dbReference>
<protein>
    <recommendedName>
        <fullName evidence="2">non-specific serine/threonine protein kinase</fullName>
        <ecNumber evidence="2">2.7.11.1</ecNumber>
    </recommendedName>
</protein>
<dbReference type="GO" id="GO:0005886">
    <property type="term" value="C:plasma membrane"/>
    <property type="evidence" value="ECO:0007669"/>
    <property type="project" value="TreeGrafter"/>
</dbReference>
<keyword evidence="8" id="KW-0677">Repeat</keyword>
<dbReference type="STRING" id="56857.A0A200R0M2"/>
<dbReference type="AlphaFoldDB" id="A0A200R0M2"/>
<dbReference type="PANTHER" id="PTHR48006:SF34">
    <property type="entry name" value="OS08G0203700 PROTEIN"/>
    <property type="match status" value="1"/>
</dbReference>
<dbReference type="InParanoid" id="A0A200R0M2"/>
<feature type="region of interest" description="Disordered" evidence="17">
    <location>
        <begin position="569"/>
        <end position="594"/>
    </location>
</feature>
<dbReference type="GO" id="GO:0004674">
    <property type="term" value="F:protein serine/threonine kinase activity"/>
    <property type="evidence" value="ECO:0007669"/>
    <property type="project" value="UniProtKB-KW"/>
</dbReference>
<feature type="domain" description="Protein kinase" evidence="19">
    <location>
        <begin position="260"/>
        <end position="534"/>
    </location>
</feature>
<keyword evidence="13 18" id="KW-0472">Membrane</keyword>
<proteinExistence type="predicted"/>
<evidence type="ECO:0000256" key="2">
    <source>
        <dbReference type="ARBA" id="ARBA00012513"/>
    </source>
</evidence>
<keyword evidence="10 20" id="KW-0418">Kinase</keyword>
<accession>A0A200R0M2</accession>
<keyword evidence="6 18" id="KW-0812">Transmembrane</keyword>
<feature type="transmembrane region" description="Helical" evidence="18">
    <location>
        <begin position="203"/>
        <end position="225"/>
    </location>
</feature>
<dbReference type="InterPro" id="IPR021720">
    <property type="entry name" value="Malectin_dom"/>
</dbReference>
<feature type="binding site" evidence="16">
    <location>
        <position position="288"/>
    </location>
    <ligand>
        <name>ATP</name>
        <dbReference type="ChEBI" id="CHEBI:30616"/>
    </ligand>
</feature>
<evidence type="ECO:0000256" key="8">
    <source>
        <dbReference type="ARBA" id="ARBA00022737"/>
    </source>
</evidence>
<dbReference type="EMBL" id="MVGT01000608">
    <property type="protein sequence ID" value="OVA16231.1"/>
    <property type="molecule type" value="Genomic_DNA"/>
</dbReference>
<evidence type="ECO:0000256" key="14">
    <source>
        <dbReference type="ARBA" id="ARBA00023170"/>
    </source>
</evidence>
<dbReference type="InterPro" id="IPR017441">
    <property type="entry name" value="Protein_kinase_ATP_BS"/>
</dbReference>
<keyword evidence="7" id="KW-0732">Signal</keyword>
<dbReference type="FunFam" id="3.30.200.20:FF:000140">
    <property type="entry name" value="Leucine-rich repeat receptor-like protein kinase"/>
    <property type="match status" value="1"/>
</dbReference>
<evidence type="ECO:0000256" key="13">
    <source>
        <dbReference type="ARBA" id="ARBA00023136"/>
    </source>
</evidence>
<evidence type="ECO:0000256" key="6">
    <source>
        <dbReference type="ARBA" id="ARBA00022692"/>
    </source>
</evidence>
<keyword evidence="5" id="KW-0808">Transferase</keyword>
<organism evidence="20 21">
    <name type="scientific">Macleaya cordata</name>
    <name type="common">Five-seeded plume-poppy</name>
    <name type="synonym">Bocconia cordata</name>
    <dbReference type="NCBI Taxonomy" id="56857"/>
    <lineage>
        <taxon>Eukaryota</taxon>
        <taxon>Viridiplantae</taxon>
        <taxon>Streptophyta</taxon>
        <taxon>Embryophyta</taxon>
        <taxon>Tracheophyta</taxon>
        <taxon>Spermatophyta</taxon>
        <taxon>Magnoliopsida</taxon>
        <taxon>Ranunculales</taxon>
        <taxon>Papaveraceae</taxon>
        <taxon>Papaveroideae</taxon>
        <taxon>Macleaya</taxon>
    </lineage>
</organism>
<dbReference type="FunFam" id="1.10.510.10:FF:000044">
    <property type="entry name" value="Putative LRR receptor-like serine/threonine-protein kinase"/>
    <property type="match status" value="1"/>
</dbReference>
<dbReference type="CDD" id="cd14066">
    <property type="entry name" value="STKc_IRAK"/>
    <property type="match status" value="1"/>
</dbReference>
<evidence type="ECO:0000256" key="5">
    <source>
        <dbReference type="ARBA" id="ARBA00022679"/>
    </source>
</evidence>
<evidence type="ECO:0000256" key="10">
    <source>
        <dbReference type="ARBA" id="ARBA00022777"/>
    </source>
</evidence>
<dbReference type="Proteomes" id="UP000195402">
    <property type="component" value="Unassembled WGS sequence"/>
</dbReference>
<evidence type="ECO:0000256" key="9">
    <source>
        <dbReference type="ARBA" id="ARBA00022741"/>
    </source>
</evidence>
<dbReference type="Pfam" id="PF11721">
    <property type="entry name" value="Malectin"/>
    <property type="match status" value="1"/>
</dbReference>
<keyword evidence="4" id="KW-0597">Phosphoprotein</keyword>
<dbReference type="GO" id="GO:0005524">
    <property type="term" value="F:ATP binding"/>
    <property type="evidence" value="ECO:0007669"/>
    <property type="project" value="UniProtKB-UniRule"/>
</dbReference>
<evidence type="ECO:0000256" key="11">
    <source>
        <dbReference type="ARBA" id="ARBA00022840"/>
    </source>
</evidence>
<dbReference type="PROSITE" id="PS50011">
    <property type="entry name" value="PROTEIN_KINASE_DOM"/>
    <property type="match status" value="1"/>
</dbReference>
<dbReference type="OMA" id="FEDIASW"/>
<keyword evidence="12 18" id="KW-1133">Transmembrane helix</keyword>
<dbReference type="InterPro" id="IPR000719">
    <property type="entry name" value="Prot_kinase_dom"/>
</dbReference>
<dbReference type="Gene3D" id="2.60.120.430">
    <property type="entry name" value="Galactose-binding lectin"/>
    <property type="match status" value="1"/>
</dbReference>